<dbReference type="AlphaFoldDB" id="A0A1H6DYG0"/>
<dbReference type="SUPFAM" id="SSF46689">
    <property type="entry name" value="Homeodomain-like"/>
    <property type="match status" value="1"/>
</dbReference>
<organism evidence="2 3">
    <name type="scientific">Marinobacterium lutimaris</name>
    <dbReference type="NCBI Taxonomy" id="568106"/>
    <lineage>
        <taxon>Bacteria</taxon>
        <taxon>Pseudomonadati</taxon>
        <taxon>Pseudomonadota</taxon>
        <taxon>Gammaproteobacteria</taxon>
        <taxon>Oceanospirillales</taxon>
        <taxon>Oceanospirillaceae</taxon>
        <taxon>Marinobacterium</taxon>
    </lineage>
</organism>
<proteinExistence type="inferred from homology"/>
<dbReference type="InterPro" id="IPR051839">
    <property type="entry name" value="RD_transcriptional_regulator"/>
</dbReference>
<name>A0A1H6DYG0_9GAMM</name>
<dbReference type="EMBL" id="FNVQ01000021">
    <property type="protein sequence ID" value="SEG89813.1"/>
    <property type="molecule type" value="Genomic_DNA"/>
</dbReference>
<dbReference type="GO" id="GO:0004803">
    <property type="term" value="F:transposase activity"/>
    <property type="evidence" value="ECO:0007669"/>
    <property type="project" value="InterPro"/>
</dbReference>
<gene>
    <name evidence="2" type="ORF">SAMN05444390_1211</name>
</gene>
<evidence type="ECO:0000313" key="2">
    <source>
        <dbReference type="EMBL" id="SEG89813.1"/>
    </source>
</evidence>
<dbReference type="GO" id="GO:0003677">
    <property type="term" value="F:DNA binding"/>
    <property type="evidence" value="ECO:0007669"/>
    <property type="project" value="InterPro"/>
</dbReference>
<keyword evidence="3" id="KW-1185">Reference proteome</keyword>
<dbReference type="InterPro" id="IPR009057">
    <property type="entry name" value="Homeodomain-like_sf"/>
</dbReference>
<dbReference type="PANTHER" id="PTHR33215">
    <property type="entry name" value="PROTEIN DISTAL ANTENNA"/>
    <property type="match status" value="1"/>
</dbReference>
<dbReference type="InterPro" id="IPR002514">
    <property type="entry name" value="Transposase_8"/>
</dbReference>
<evidence type="ECO:0000256" key="1">
    <source>
        <dbReference type="ARBA" id="ARBA00009964"/>
    </source>
</evidence>
<protein>
    <submittedName>
        <fullName evidence="2">Transposase</fullName>
    </submittedName>
</protein>
<dbReference type="Proteomes" id="UP000236745">
    <property type="component" value="Unassembled WGS sequence"/>
</dbReference>
<evidence type="ECO:0000313" key="3">
    <source>
        <dbReference type="Proteomes" id="UP000236745"/>
    </source>
</evidence>
<accession>A0A1H6DYG0</accession>
<dbReference type="PANTHER" id="PTHR33215:SF13">
    <property type="entry name" value="PROTEIN DISTAL ANTENNA"/>
    <property type="match status" value="1"/>
</dbReference>
<sequence>MTQRRRYSAEFKREAIALTRQPGVSCRQVALEIGVNPNVLSRWRREADEGSDKAFKGSGSPRDEEVARLKRELARVKKERDFLREAAVFFAKESS</sequence>
<dbReference type="GO" id="GO:0006313">
    <property type="term" value="P:DNA transposition"/>
    <property type="evidence" value="ECO:0007669"/>
    <property type="project" value="InterPro"/>
</dbReference>
<comment type="similarity">
    <text evidence="1">Belongs to the transposase 8 family.</text>
</comment>
<dbReference type="Gene3D" id="1.10.10.60">
    <property type="entry name" value="Homeodomain-like"/>
    <property type="match status" value="1"/>
</dbReference>
<reference evidence="2 3" key="1">
    <citation type="submission" date="2016-10" db="EMBL/GenBank/DDBJ databases">
        <authorList>
            <person name="de Groot N.N."/>
        </authorList>
    </citation>
    <scope>NUCLEOTIDE SEQUENCE [LARGE SCALE GENOMIC DNA]</scope>
    <source>
        <strain evidence="2 3">DSM 22012</strain>
    </source>
</reference>
<dbReference type="Pfam" id="PF01527">
    <property type="entry name" value="HTH_Tnp_1"/>
    <property type="match status" value="1"/>
</dbReference>